<evidence type="ECO:0000256" key="5">
    <source>
        <dbReference type="ARBA" id="ARBA00022970"/>
    </source>
</evidence>
<dbReference type="PANTHER" id="PTHR11795:SF445">
    <property type="entry name" value="AMINO ACID ABC TRANSPORTER PERMEASE PROTEIN"/>
    <property type="match status" value="1"/>
</dbReference>
<keyword evidence="4 9" id="KW-0812">Transmembrane</keyword>
<evidence type="ECO:0000256" key="4">
    <source>
        <dbReference type="ARBA" id="ARBA00022692"/>
    </source>
</evidence>
<proteinExistence type="inferred from homology"/>
<sequence>MAFVEQLISNLLYGAILGSVYGLATMGLSLIFGVLRIVNVGHGAFIMVGAFIAYWMFTLYGVPPLASLVLAIAVGMVLGLVVYMLVVRRLIDAPELASLLAMFAIGIFIEEFAKQIWGADYVGYSWELGGVSMLFTEVPFTKLLAFGSSIVIAAAVYAWFKKTKIGKAVRAVVEDREGAMTCGIDVNRIYALSFSLGIGLTVLSGVLVTLFTPVGINVYMGGEYTLKAFVIAVLGGLASPWGAFYAGFIFGLIENGSYTLLGLIPGVEPFGLTRFLSFVVLMLVLLIKPTGLLGGE</sequence>
<dbReference type="GO" id="GO:0006865">
    <property type="term" value="P:amino acid transport"/>
    <property type="evidence" value="ECO:0007669"/>
    <property type="project" value="UniProtKB-KW"/>
</dbReference>
<organism evidence="10 11">
    <name type="scientific">Archaeoglobus fulgidus DSM 8774</name>
    <dbReference type="NCBI Taxonomy" id="1344584"/>
    <lineage>
        <taxon>Archaea</taxon>
        <taxon>Methanobacteriati</taxon>
        <taxon>Methanobacteriota</taxon>
        <taxon>Archaeoglobi</taxon>
        <taxon>Archaeoglobales</taxon>
        <taxon>Archaeoglobaceae</taxon>
        <taxon>Archaeoglobus</taxon>
    </lineage>
</organism>
<feature type="transmembrane region" description="Helical" evidence="9">
    <location>
        <begin position="99"/>
        <end position="119"/>
    </location>
</feature>
<feature type="transmembrane region" description="Helical" evidence="9">
    <location>
        <begin position="189"/>
        <end position="216"/>
    </location>
</feature>
<dbReference type="AlphaFoldDB" id="A0A075WBR6"/>
<feature type="transmembrane region" description="Helical" evidence="9">
    <location>
        <begin position="42"/>
        <end position="62"/>
    </location>
</feature>
<evidence type="ECO:0000256" key="8">
    <source>
        <dbReference type="ARBA" id="ARBA00037998"/>
    </source>
</evidence>
<dbReference type="Proteomes" id="UP000028501">
    <property type="component" value="Chromosome"/>
</dbReference>
<feature type="transmembrane region" description="Helical" evidence="9">
    <location>
        <begin position="260"/>
        <end position="287"/>
    </location>
</feature>
<dbReference type="GeneID" id="24794593"/>
<dbReference type="CDD" id="cd06582">
    <property type="entry name" value="TM_PBP1_LivH_like"/>
    <property type="match status" value="1"/>
</dbReference>
<evidence type="ECO:0000256" key="7">
    <source>
        <dbReference type="ARBA" id="ARBA00023136"/>
    </source>
</evidence>
<evidence type="ECO:0000313" key="11">
    <source>
        <dbReference type="Proteomes" id="UP000028501"/>
    </source>
</evidence>
<dbReference type="HOGENOM" id="CLU_039929_2_0_2"/>
<gene>
    <name evidence="10" type="ORF">AFULGI_00010820</name>
</gene>
<dbReference type="KEGG" id="afg:AFULGI_00010820"/>
<keyword evidence="6 9" id="KW-1133">Transmembrane helix</keyword>
<reference evidence="10 11" key="1">
    <citation type="submission" date="2013-07" db="EMBL/GenBank/DDBJ databases">
        <title>Genome of Archaeoglobus fulgidus.</title>
        <authorList>
            <person name="Fiebig A."/>
            <person name="Birkeland N.-K."/>
        </authorList>
    </citation>
    <scope>NUCLEOTIDE SEQUENCE [LARGE SCALE GENOMIC DNA]</scope>
    <source>
        <strain evidence="10 11">DSM 8774</strain>
    </source>
</reference>
<name>A0A075WBR6_ARCFL</name>
<feature type="transmembrane region" description="Helical" evidence="9">
    <location>
        <begin position="139"/>
        <end position="160"/>
    </location>
</feature>
<protein>
    <submittedName>
        <fullName evidence="10">Branched-chain amino acid ABC-type transport system, permease component</fullName>
    </submittedName>
</protein>
<evidence type="ECO:0000256" key="3">
    <source>
        <dbReference type="ARBA" id="ARBA00022475"/>
    </source>
</evidence>
<evidence type="ECO:0000256" key="2">
    <source>
        <dbReference type="ARBA" id="ARBA00022448"/>
    </source>
</evidence>
<keyword evidence="2" id="KW-0813">Transport</keyword>
<comment type="subcellular location">
    <subcellularLocation>
        <location evidence="1">Cell membrane</location>
        <topology evidence="1">Multi-pass membrane protein</topology>
    </subcellularLocation>
</comment>
<dbReference type="Pfam" id="PF02653">
    <property type="entry name" value="BPD_transp_2"/>
    <property type="match status" value="1"/>
</dbReference>
<evidence type="ECO:0000256" key="1">
    <source>
        <dbReference type="ARBA" id="ARBA00004651"/>
    </source>
</evidence>
<feature type="transmembrane region" description="Helical" evidence="9">
    <location>
        <begin position="228"/>
        <end position="253"/>
    </location>
</feature>
<dbReference type="EMBL" id="CP006577">
    <property type="protein sequence ID" value="AIG97865.1"/>
    <property type="molecule type" value="Genomic_DNA"/>
</dbReference>
<dbReference type="PANTHER" id="PTHR11795">
    <property type="entry name" value="BRANCHED-CHAIN AMINO ACID TRANSPORT SYSTEM PERMEASE PROTEIN LIVH"/>
    <property type="match status" value="1"/>
</dbReference>
<dbReference type="RefSeq" id="WP_048095467.1">
    <property type="nucleotide sequence ID" value="NZ_CP006577.1"/>
</dbReference>
<dbReference type="InterPro" id="IPR001851">
    <property type="entry name" value="ABC_transp_permease"/>
</dbReference>
<keyword evidence="5" id="KW-0029">Amino-acid transport</keyword>
<evidence type="ECO:0000313" key="10">
    <source>
        <dbReference type="EMBL" id="AIG97865.1"/>
    </source>
</evidence>
<evidence type="ECO:0000256" key="6">
    <source>
        <dbReference type="ARBA" id="ARBA00022989"/>
    </source>
</evidence>
<dbReference type="GO" id="GO:0022857">
    <property type="term" value="F:transmembrane transporter activity"/>
    <property type="evidence" value="ECO:0007669"/>
    <property type="project" value="InterPro"/>
</dbReference>
<dbReference type="GO" id="GO:0005886">
    <property type="term" value="C:plasma membrane"/>
    <property type="evidence" value="ECO:0007669"/>
    <property type="project" value="UniProtKB-SubCell"/>
</dbReference>
<feature type="transmembrane region" description="Helical" evidence="9">
    <location>
        <begin position="68"/>
        <end position="87"/>
    </location>
</feature>
<accession>A0A075WBR6</accession>
<feature type="transmembrane region" description="Helical" evidence="9">
    <location>
        <begin position="12"/>
        <end position="35"/>
    </location>
</feature>
<dbReference type="InterPro" id="IPR052157">
    <property type="entry name" value="BCAA_transport_permease"/>
</dbReference>
<keyword evidence="3" id="KW-1003">Cell membrane</keyword>
<keyword evidence="7 9" id="KW-0472">Membrane</keyword>
<comment type="similarity">
    <text evidence="8">Belongs to the binding-protein-dependent transport system permease family. LivHM subfamily.</text>
</comment>
<evidence type="ECO:0000256" key="9">
    <source>
        <dbReference type="SAM" id="Phobius"/>
    </source>
</evidence>